<evidence type="ECO:0000256" key="2">
    <source>
        <dbReference type="ARBA" id="ARBA00022741"/>
    </source>
</evidence>
<keyword evidence="2" id="KW-0547">Nucleotide-binding</keyword>
<comment type="similarity">
    <text evidence="1">Belongs to the TRAFAC class TrmE-Era-EngA-EngB-Septin-like GTPase superfamily. AIG1/Toc34/Toc159-like paraseptin GTPase family. IAN subfamily.</text>
</comment>
<dbReference type="InterPro" id="IPR027417">
    <property type="entry name" value="P-loop_NTPase"/>
</dbReference>
<dbReference type="Pfam" id="PF04548">
    <property type="entry name" value="AIG1"/>
    <property type="match status" value="1"/>
</dbReference>
<evidence type="ECO:0000259" key="6">
    <source>
        <dbReference type="Pfam" id="PF04548"/>
    </source>
</evidence>
<dbReference type="Pfam" id="PF03184">
    <property type="entry name" value="DDE_1"/>
    <property type="match status" value="1"/>
</dbReference>
<evidence type="ECO:0000256" key="4">
    <source>
        <dbReference type="SAM" id="Coils"/>
    </source>
</evidence>
<reference evidence="7" key="1">
    <citation type="submission" date="2022-08" db="UniProtKB">
        <authorList>
            <consortium name="EnsemblMetazoa"/>
        </authorList>
    </citation>
    <scope>IDENTIFICATION</scope>
    <source>
        <strain evidence="7">05x7-T-G4-1.051#20</strain>
    </source>
</reference>
<dbReference type="SUPFAM" id="SSF52540">
    <property type="entry name" value="P-loop containing nucleoside triphosphate hydrolases"/>
    <property type="match status" value="1"/>
</dbReference>
<dbReference type="InterPro" id="IPR004875">
    <property type="entry name" value="DDE_SF_endonuclease_dom"/>
</dbReference>
<dbReference type="Gene3D" id="3.40.50.300">
    <property type="entry name" value="P-loop containing nucleotide triphosphate hydrolases"/>
    <property type="match status" value="1"/>
</dbReference>
<dbReference type="InterPro" id="IPR045058">
    <property type="entry name" value="GIMA/IAN/Toc"/>
</dbReference>
<feature type="domain" description="DDE-1" evidence="5">
    <location>
        <begin position="254"/>
        <end position="379"/>
    </location>
</feature>
<dbReference type="InterPro" id="IPR006703">
    <property type="entry name" value="G_AIG1"/>
</dbReference>
<dbReference type="GO" id="GO:0003676">
    <property type="term" value="F:nucleic acid binding"/>
    <property type="evidence" value="ECO:0007669"/>
    <property type="project" value="InterPro"/>
</dbReference>
<sequence length="421" mass="48422">MASSGNDAATWDPSGHVKCYSDKNATCKVPCPVTDVSNDVKECCDGSAMAQSEVTASFDDPKDVQKEDLEDEEGEYRMMIAGLSKDMEKETLQKEYKKCLINAAPGLQAILIVQKATVFTEDNQTFLDHFTRMFGEKCWKWVVFVFTHIDELLEEKRDLEEQLKDADKRLKCWLSKCENRYVGIDNNLKGTGNNKQIERLISVVNNLIETNDGEIYTNEEFQEVYQMLQKDARDKNLTRCETREGFFRKAFAAPQVIYQGKTSACHPEYDFPLAWNITHSPNHWAKTDTQMEHTSRVLVPHMDKTKKKLGLPNTQKSLCIFDVFRAQMSSEFVDDLKTKNIEIVYIPPSTTDKLQPMDLSIQKVVKDKMNQRFQRWYASCISKQLDKGVDIETLKPVDLRLSILKPLGAKWLVETCKYIRS</sequence>
<evidence type="ECO:0000313" key="8">
    <source>
        <dbReference type="Proteomes" id="UP000005408"/>
    </source>
</evidence>
<dbReference type="PANTHER" id="PTHR10903">
    <property type="entry name" value="GTPASE, IMAP FAMILY MEMBER-RELATED"/>
    <property type="match status" value="1"/>
</dbReference>
<evidence type="ECO:0008006" key="9">
    <source>
        <dbReference type="Google" id="ProtNLM"/>
    </source>
</evidence>
<name>A0A8W8M1U9_MAGGI</name>
<dbReference type="GO" id="GO:0005525">
    <property type="term" value="F:GTP binding"/>
    <property type="evidence" value="ECO:0007669"/>
    <property type="project" value="UniProtKB-KW"/>
</dbReference>
<keyword evidence="3" id="KW-0342">GTP-binding</keyword>
<organism evidence="7 8">
    <name type="scientific">Magallana gigas</name>
    <name type="common">Pacific oyster</name>
    <name type="synonym">Crassostrea gigas</name>
    <dbReference type="NCBI Taxonomy" id="29159"/>
    <lineage>
        <taxon>Eukaryota</taxon>
        <taxon>Metazoa</taxon>
        <taxon>Spiralia</taxon>
        <taxon>Lophotrochozoa</taxon>
        <taxon>Mollusca</taxon>
        <taxon>Bivalvia</taxon>
        <taxon>Autobranchia</taxon>
        <taxon>Pteriomorphia</taxon>
        <taxon>Ostreida</taxon>
        <taxon>Ostreoidea</taxon>
        <taxon>Ostreidae</taxon>
        <taxon>Magallana</taxon>
    </lineage>
</organism>
<dbReference type="PANTHER" id="PTHR10903:SF184">
    <property type="entry name" value="GTP-BINDING PROTEIN A"/>
    <property type="match status" value="1"/>
</dbReference>
<feature type="domain" description="AIG1-type G" evidence="6">
    <location>
        <begin position="86"/>
        <end position="229"/>
    </location>
</feature>
<evidence type="ECO:0000256" key="1">
    <source>
        <dbReference type="ARBA" id="ARBA00008535"/>
    </source>
</evidence>
<proteinExistence type="inferred from homology"/>
<evidence type="ECO:0000256" key="3">
    <source>
        <dbReference type="ARBA" id="ARBA00023134"/>
    </source>
</evidence>
<evidence type="ECO:0000259" key="5">
    <source>
        <dbReference type="Pfam" id="PF03184"/>
    </source>
</evidence>
<protein>
    <recommendedName>
        <fullName evidence="9">AIG1-type G domain-containing protein</fullName>
    </recommendedName>
</protein>
<feature type="coiled-coil region" evidence="4">
    <location>
        <begin position="149"/>
        <end position="176"/>
    </location>
</feature>
<keyword evidence="8" id="KW-1185">Reference proteome</keyword>
<dbReference type="EnsemblMetazoa" id="G3080.1">
    <property type="protein sequence ID" value="G3080.1:cds"/>
    <property type="gene ID" value="G3080"/>
</dbReference>
<dbReference type="Proteomes" id="UP000005408">
    <property type="component" value="Unassembled WGS sequence"/>
</dbReference>
<evidence type="ECO:0000313" key="7">
    <source>
        <dbReference type="EnsemblMetazoa" id="G3080.1:cds"/>
    </source>
</evidence>
<dbReference type="AlphaFoldDB" id="A0A8W8M1U9"/>
<accession>A0A8W8M1U9</accession>
<keyword evidence="4" id="KW-0175">Coiled coil</keyword>